<dbReference type="EnsemblPlants" id="Ma05_t31640.1">
    <property type="protein sequence ID" value="Ma05_p31640.1"/>
    <property type="gene ID" value="Ma05_g31640"/>
</dbReference>
<dbReference type="InParanoid" id="A0A804JAR3"/>
<accession>A0A804JAR3</accession>
<evidence type="ECO:0000313" key="3">
    <source>
        <dbReference type="Proteomes" id="UP000012960"/>
    </source>
</evidence>
<name>A0A804JAR3_MUSAM</name>
<dbReference type="Proteomes" id="UP000012960">
    <property type="component" value="Unplaced"/>
</dbReference>
<evidence type="ECO:0000313" key="2">
    <source>
        <dbReference type="EnsemblPlants" id="Ma05_p31640.1"/>
    </source>
</evidence>
<dbReference type="Gramene" id="Ma05_t31640.1">
    <property type="protein sequence ID" value="Ma05_p31640.1"/>
    <property type="gene ID" value="Ma05_g31640"/>
</dbReference>
<evidence type="ECO:0000313" key="1">
    <source>
        <dbReference type="EMBL" id="CAG1840700.1"/>
    </source>
</evidence>
<proteinExistence type="predicted"/>
<gene>
    <name evidence="1" type="ORF">GSMUA_283520.1</name>
</gene>
<dbReference type="AlphaFoldDB" id="A0A804JAR3"/>
<reference evidence="2" key="2">
    <citation type="submission" date="2021-05" db="UniProtKB">
        <authorList>
            <consortium name="EnsemblPlants"/>
        </authorList>
    </citation>
    <scope>IDENTIFICATION</scope>
    <source>
        <strain evidence="2">subsp. malaccensis</strain>
    </source>
</reference>
<sequence>MQETIKNIGKHRQHNNIVQICPYPLVVQDISLSRRQGGFDFPWEFYERKWLTDYQ</sequence>
<keyword evidence="3" id="KW-1185">Reference proteome</keyword>
<reference evidence="1" key="1">
    <citation type="submission" date="2021-03" db="EMBL/GenBank/DDBJ databases">
        <authorList>
            <consortium name="Genoscope - CEA"/>
            <person name="William W."/>
        </authorList>
    </citation>
    <scope>NUCLEOTIDE SEQUENCE</scope>
    <source>
        <strain evidence="1">Doubled-haploid Pahang</strain>
    </source>
</reference>
<organism evidence="2 3">
    <name type="scientific">Musa acuminata subsp. malaccensis</name>
    <name type="common">Wild banana</name>
    <name type="synonym">Musa malaccensis</name>
    <dbReference type="NCBI Taxonomy" id="214687"/>
    <lineage>
        <taxon>Eukaryota</taxon>
        <taxon>Viridiplantae</taxon>
        <taxon>Streptophyta</taxon>
        <taxon>Embryophyta</taxon>
        <taxon>Tracheophyta</taxon>
        <taxon>Spermatophyta</taxon>
        <taxon>Magnoliopsida</taxon>
        <taxon>Liliopsida</taxon>
        <taxon>Zingiberales</taxon>
        <taxon>Musaceae</taxon>
        <taxon>Musa</taxon>
    </lineage>
</organism>
<protein>
    <submittedName>
        <fullName evidence="1">(wild Malaysian banana) hypothetical protein</fullName>
    </submittedName>
</protein>
<dbReference type="EMBL" id="HG996470">
    <property type="protein sequence ID" value="CAG1840700.1"/>
    <property type="molecule type" value="Genomic_DNA"/>
</dbReference>